<name>A0A6A6ZB80_9PEZI</name>
<reference evidence="4" key="3">
    <citation type="submission" date="2025-04" db="UniProtKB">
        <authorList>
            <consortium name="RefSeq"/>
        </authorList>
    </citation>
    <scope>IDENTIFICATION</scope>
    <source>
        <strain evidence="4">CBS 304.34</strain>
    </source>
</reference>
<gene>
    <name evidence="2 4" type="ORF">BDZ99DRAFT_18621</name>
</gene>
<proteinExistence type="predicted"/>
<keyword evidence="3" id="KW-1185">Reference proteome</keyword>
<keyword evidence="1" id="KW-0812">Transmembrane</keyword>
<sequence length="60" mass="6884">MNFAFCTVNLAFLYKERLSYSPGSSPAKDFFLLFFFLLLYLTSIAVTYYYPATCVRLGST</sequence>
<dbReference type="RefSeq" id="XP_033584528.1">
    <property type="nucleotide sequence ID" value="XM_033713101.1"/>
</dbReference>
<evidence type="ECO:0000313" key="4">
    <source>
        <dbReference type="RefSeq" id="XP_033584528.1"/>
    </source>
</evidence>
<organism evidence="2">
    <name type="scientific">Mytilinidion resinicola</name>
    <dbReference type="NCBI Taxonomy" id="574789"/>
    <lineage>
        <taxon>Eukaryota</taxon>
        <taxon>Fungi</taxon>
        <taxon>Dikarya</taxon>
        <taxon>Ascomycota</taxon>
        <taxon>Pezizomycotina</taxon>
        <taxon>Dothideomycetes</taxon>
        <taxon>Pleosporomycetidae</taxon>
        <taxon>Mytilinidiales</taxon>
        <taxon>Mytilinidiaceae</taxon>
        <taxon>Mytilinidion</taxon>
    </lineage>
</organism>
<dbReference type="EMBL" id="MU003692">
    <property type="protein sequence ID" value="KAF2817564.1"/>
    <property type="molecule type" value="Genomic_DNA"/>
</dbReference>
<protein>
    <submittedName>
        <fullName evidence="2 4">Uncharacterized protein</fullName>
    </submittedName>
</protein>
<dbReference type="AlphaFoldDB" id="A0A6A6ZB80"/>
<evidence type="ECO:0000313" key="3">
    <source>
        <dbReference type="Proteomes" id="UP000504636"/>
    </source>
</evidence>
<dbReference type="GeneID" id="54453994"/>
<accession>A0A6A6ZB80</accession>
<keyword evidence="1" id="KW-1133">Transmembrane helix</keyword>
<dbReference type="Proteomes" id="UP000504636">
    <property type="component" value="Unplaced"/>
</dbReference>
<feature type="transmembrane region" description="Helical" evidence="1">
    <location>
        <begin position="30"/>
        <end position="50"/>
    </location>
</feature>
<evidence type="ECO:0000256" key="1">
    <source>
        <dbReference type="SAM" id="Phobius"/>
    </source>
</evidence>
<reference evidence="4" key="2">
    <citation type="submission" date="2020-04" db="EMBL/GenBank/DDBJ databases">
        <authorList>
            <consortium name="NCBI Genome Project"/>
        </authorList>
    </citation>
    <scope>NUCLEOTIDE SEQUENCE</scope>
    <source>
        <strain evidence="4">CBS 304.34</strain>
    </source>
</reference>
<keyword evidence="1" id="KW-0472">Membrane</keyword>
<evidence type="ECO:0000313" key="2">
    <source>
        <dbReference type="EMBL" id="KAF2817564.1"/>
    </source>
</evidence>
<reference evidence="2 4" key="1">
    <citation type="journal article" date="2020" name="Stud. Mycol.">
        <title>101 Dothideomycetes genomes: a test case for predicting lifestyles and emergence of pathogens.</title>
        <authorList>
            <person name="Haridas S."/>
            <person name="Albert R."/>
            <person name="Binder M."/>
            <person name="Bloem J."/>
            <person name="Labutti K."/>
            <person name="Salamov A."/>
            <person name="Andreopoulos B."/>
            <person name="Baker S."/>
            <person name="Barry K."/>
            <person name="Bills G."/>
            <person name="Bluhm B."/>
            <person name="Cannon C."/>
            <person name="Castanera R."/>
            <person name="Culley D."/>
            <person name="Daum C."/>
            <person name="Ezra D."/>
            <person name="Gonzalez J."/>
            <person name="Henrissat B."/>
            <person name="Kuo A."/>
            <person name="Liang C."/>
            <person name="Lipzen A."/>
            <person name="Lutzoni F."/>
            <person name="Magnuson J."/>
            <person name="Mondo S."/>
            <person name="Nolan M."/>
            <person name="Ohm R."/>
            <person name="Pangilinan J."/>
            <person name="Park H.-J."/>
            <person name="Ramirez L."/>
            <person name="Alfaro M."/>
            <person name="Sun H."/>
            <person name="Tritt A."/>
            <person name="Yoshinaga Y."/>
            <person name="Zwiers L.-H."/>
            <person name="Turgeon B."/>
            <person name="Goodwin S."/>
            <person name="Spatafora J."/>
            <person name="Crous P."/>
            <person name="Grigoriev I."/>
        </authorList>
    </citation>
    <scope>NUCLEOTIDE SEQUENCE</scope>
    <source>
        <strain evidence="2 4">CBS 304.34</strain>
    </source>
</reference>